<sequence length="910" mass="102453">MCICTDSVVDCKDRGLTHVPLNLPASAREMYCFLHDLSSNNIVEIAPDAFYGLWQLRELILYKNNISEIHPNTFHGLSNLTTLLLNSNRLHCIWKDTFKNLTNLSLLSLFQNNISSIAAGTFDGLKNLNIIHLGTNPWICDCNLVKKFLFIKFLNKLEKLNFKHVAANEESVCADNGNYCPVNCRCQDTEVKCERKGLKEFPNGIPTDTTYLSLAHNQISIIPKQELNRLRSLTKLDLSDNNLAVIESGTFSNLSHLGMLLLNENDIQCLEDRAFAGLKNLKVLSLYENDISVLPQSAFQDLKSLTMIVMLNNSLYCDCHMAWFSKWLNTNYLDWNELRCDLPLSMRNQKLLTAQSYQFKYVVILAKCNPCLEAPCKNGGTCISGRGRTFTCECQVGFHGEKCEDEIDACYGQPCLNNGTCKGLQYGRFQCYCLEGFSGERCEVNIDDCVEHKCRNGGVCVDRVNGYECKCPSIYGGKFCERKLEYCTEELNPCRNGGKCSKVNDTYKCTCPVGFTDQNCTTNINDCHNHTCQNNGICIDGVNSYICKCSDGYSGKFCELAPIAHYLYQKISPCDGDICGHGTCNDRGDTLVCKCKEGYQGERCDRLRAVGFVDPNAFVELEPWDTEPVGNLTLTLRTYAKTGIIAYYGVDSYFSVELFDGRIKTAFFAGNDRPSHMYSYTIGKCNDNLPHKIQFIINGNALTMKIDESSPQRVENIGFRKNFVVEEKSGLYLGGIPPEVTKSVISKFHVRSTESFKGCISDVFVNGHFVNLEKSQRLVNVQRGCAKAVSLCYGVNCENGGECVVNDMREQGFECKCKGNYKGEFCEQRKVHCGKKRFVDYYVKGSCRSLRKVKQGKCVGWCGEDYQCCKAVKVKPKRLRFRCMNSSGIITKRVNIVRKCECSFASKCNK</sequence>
<dbReference type="PROSITE" id="PS00022">
    <property type="entry name" value="EGF_1"/>
    <property type="match status" value="6"/>
</dbReference>
<dbReference type="Pfam" id="PF12661">
    <property type="entry name" value="hEGF"/>
    <property type="match status" value="2"/>
</dbReference>
<dbReference type="WBParaSite" id="SMUV_0000503201-mRNA-1">
    <property type="protein sequence ID" value="SMUV_0000503201-mRNA-1"/>
    <property type="gene ID" value="SMUV_0000503201"/>
</dbReference>
<dbReference type="FunFam" id="3.80.10.10:FF:000002">
    <property type="entry name" value="Slit guidance ligand 2"/>
    <property type="match status" value="2"/>
</dbReference>
<keyword evidence="3" id="KW-0964">Secreted</keyword>
<dbReference type="InterPro" id="IPR000483">
    <property type="entry name" value="Cys-rich_flank_reg_C"/>
</dbReference>
<dbReference type="Pfam" id="PF01462">
    <property type="entry name" value="LRRNT"/>
    <property type="match status" value="2"/>
</dbReference>
<dbReference type="FunFam" id="2.10.25.10:FF:000472">
    <property type="entry name" value="Uncharacterized protein, isoform A"/>
    <property type="match status" value="1"/>
</dbReference>
<keyword evidence="14" id="KW-1185">Reference proteome</keyword>
<feature type="domain" description="EGF-like" evidence="13">
    <location>
        <begin position="483"/>
        <end position="521"/>
    </location>
</feature>
<dbReference type="SMART" id="SM00013">
    <property type="entry name" value="LRRNT"/>
    <property type="match status" value="2"/>
</dbReference>
<reference evidence="15" key="1">
    <citation type="submission" date="2016-04" db="UniProtKB">
        <authorList>
            <consortium name="WormBaseParasite"/>
        </authorList>
    </citation>
    <scope>IDENTIFICATION</scope>
</reference>
<dbReference type="InterPro" id="IPR001881">
    <property type="entry name" value="EGF-like_Ca-bd_dom"/>
</dbReference>
<comment type="caution">
    <text evidence="10">Lacks conserved residue(s) required for the propagation of feature annotation.</text>
</comment>
<evidence type="ECO:0000256" key="7">
    <source>
        <dbReference type="ARBA" id="ARBA00022737"/>
    </source>
</evidence>
<evidence type="ECO:0000313" key="14">
    <source>
        <dbReference type="Proteomes" id="UP000046393"/>
    </source>
</evidence>
<evidence type="ECO:0000256" key="3">
    <source>
        <dbReference type="ARBA" id="ARBA00022525"/>
    </source>
</evidence>
<accession>A0A158R4Z9</accession>
<dbReference type="SUPFAM" id="SSF57196">
    <property type="entry name" value="EGF/Laminin"/>
    <property type="match status" value="6"/>
</dbReference>
<feature type="domain" description="EGF-like" evidence="13">
    <location>
        <begin position="369"/>
        <end position="404"/>
    </location>
</feature>
<protein>
    <submittedName>
        <fullName evidence="15">EGF-like domain-containing protein</fullName>
    </submittedName>
</protein>
<dbReference type="SMART" id="SM00181">
    <property type="entry name" value="EGF"/>
    <property type="match status" value="7"/>
</dbReference>
<feature type="disulfide bond" evidence="10">
    <location>
        <begin position="433"/>
        <end position="442"/>
    </location>
</feature>
<dbReference type="FunFam" id="2.10.25.10:FF:000063">
    <property type="entry name" value="Slit guidance ligand 2"/>
    <property type="match status" value="1"/>
</dbReference>
<dbReference type="FunFam" id="2.10.25.10:FF:000080">
    <property type="entry name" value="Neurogenic locus notch 1"/>
    <property type="match status" value="1"/>
</dbReference>
<keyword evidence="5" id="KW-0433">Leucine-rich repeat</keyword>
<feature type="disulfide bond" evidence="10">
    <location>
        <begin position="511"/>
        <end position="520"/>
    </location>
</feature>
<dbReference type="InterPro" id="IPR000152">
    <property type="entry name" value="EGF-type_Asp/Asn_hydroxyl_site"/>
</dbReference>
<dbReference type="Gene3D" id="2.10.25.10">
    <property type="entry name" value="Laminin"/>
    <property type="match status" value="7"/>
</dbReference>
<keyword evidence="8 10" id="KW-1015">Disulfide bond</keyword>
<evidence type="ECO:0000313" key="15">
    <source>
        <dbReference type="WBParaSite" id="SMUV_0000503201-mRNA-1"/>
    </source>
</evidence>
<dbReference type="Gene3D" id="2.60.120.200">
    <property type="match status" value="1"/>
</dbReference>
<dbReference type="GO" id="GO:0007411">
    <property type="term" value="P:axon guidance"/>
    <property type="evidence" value="ECO:0007669"/>
    <property type="project" value="TreeGrafter"/>
</dbReference>
<keyword evidence="4 10" id="KW-0245">EGF-like domain</keyword>
<dbReference type="InterPro" id="IPR051355">
    <property type="entry name" value="Notch/Slit_guidance"/>
</dbReference>
<feature type="disulfide bond" evidence="10">
    <location>
        <begin position="394"/>
        <end position="403"/>
    </location>
</feature>
<dbReference type="SUPFAM" id="SSF49899">
    <property type="entry name" value="Concanavalin A-like lectins/glucanases"/>
    <property type="match status" value="1"/>
</dbReference>
<dbReference type="InterPro" id="IPR013032">
    <property type="entry name" value="EGF-like_CS"/>
</dbReference>
<feature type="disulfide bond" evidence="10">
    <location>
        <begin position="817"/>
        <end position="826"/>
    </location>
</feature>
<evidence type="ECO:0000256" key="9">
    <source>
        <dbReference type="ARBA" id="ARBA00023180"/>
    </source>
</evidence>
<evidence type="ECO:0000256" key="6">
    <source>
        <dbReference type="ARBA" id="ARBA00022729"/>
    </source>
</evidence>
<dbReference type="Pfam" id="PF13855">
    <property type="entry name" value="LRR_8"/>
    <property type="match status" value="2"/>
</dbReference>
<feature type="domain" description="EGF-like" evidence="13">
    <location>
        <begin position="406"/>
        <end position="443"/>
    </location>
</feature>
<keyword evidence="9" id="KW-0325">Glycoprotein</keyword>
<dbReference type="SMART" id="SM00369">
    <property type="entry name" value="LRR_TYP"/>
    <property type="match status" value="6"/>
</dbReference>
<dbReference type="PROSITE" id="PS00010">
    <property type="entry name" value="ASX_HYDROXYL"/>
    <property type="match status" value="2"/>
</dbReference>
<evidence type="ECO:0000256" key="1">
    <source>
        <dbReference type="ARBA" id="ARBA00004613"/>
    </source>
</evidence>
<dbReference type="CDD" id="cd00110">
    <property type="entry name" value="LamG"/>
    <property type="match status" value="1"/>
</dbReference>
<evidence type="ECO:0000256" key="5">
    <source>
        <dbReference type="ARBA" id="ARBA00022614"/>
    </source>
</evidence>
<dbReference type="PANTHER" id="PTHR45836">
    <property type="entry name" value="SLIT HOMOLOG"/>
    <property type="match status" value="1"/>
</dbReference>
<evidence type="ECO:0000256" key="2">
    <source>
        <dbReference type="ARBA" id="ARBA00022473"/>
    </source>
</evidence>
<dbReference type="GO" id="GO:0005576">
    <property type="term" value="C:extracellular region"/>
    <property type="evidence" value="ECO:0007669"/>
    <property type="project" value="UniProtKB-SubCell"/>
</dbReference>
<keyword evidence="7" id="KW-0677">Repeat</keyword>
<dbReference type="GO" id="GO:0005509">
    <property type="term" value="F:calcium ion binding"/>
    <property type="evidence" value="ECO:0007669"/>
    <property type="project" value="InterPro"/>
</dbReference>
<feature type="disulfide bond" evidence="10">
    <location>
        <begin position="574"/>
        <end position="584"/>
    </location>
</feature>
<feature type="domain" description="EGF-like" evidence="13">
    <location>
        <begin position="523"/>
        <end position="559"/>
    </location>
</feature>
<dbReference type="InterPro" id="IPR018097">
    <property type="entry name" value="EGF_Ca-bd_CS"/>
</dbReference>
<dbReference type="InterPro" id="IPR001791">
    <property type="entry name" value="Laminin_G"/>
</dbReference>
<evidence type="ECO:0000256" key="8">
    <source>
        <dbReference type="ARBA" id="ARBA00023157"/>
    </source>
</evidence>
<feature type="domain" description="EGF-like" evidence="13">
    <location>
        <begin position="445"/>
        <end position="481"/>
    </location>
</feature>
<feature type="domain" description="Laminin G" evidence="12">
    <location>
        <begin position="608"/>
        <end position="785"/>
    </location>
</feature>
<feature type="disulfide bond" evidence="10">
    <location>
        <begin position="471"/>
        <end position="480"/>
    </location>
</feature>
<dbReference type="PROSITE" id="PS01187">
    <property type="entry name" value="EGF_CA"/>
    <property type="match status" value="2"/>
</dbReference>
<feature type="domain" description="EGF-like" evidence="13">
    <location>
        <begin position="570"/>
        <end position="605"/>
    </location>
</feature>
<dbReference type="GO" id="GO:0048495">
    <property type="term" value="F:Roundabout binding"/>
    <property type="evidence" value="ECO:0007669"/>
    <property type="project" value="TreeGrafter"/>
</dbReference>
<evidence type="ECO:0000256" key="4">
    <source>
        <dbReference type="ARBA" id="ARBA00022536"/>
    </source>
</evidence>
<dbReference type="PROSITE" id="PS51450">
    <property type="entry name" value="LRR"/>
    <property type="match status" value="2"/>
</dbReference>
<dbReference type="SMART" id="SM00282">
    <property type="entry name" value="LamG"/>
    <property type="match status" value="1"/>
</dbReference>
<dbReference type="InterPro" id="IPR006207">
    <property type="entry name" value="Cys_knot_C"/>
</dbReference>
<feature type="domain" description="CTCK" evidence="11">
    <location>
        <begin position="826"/>
        <end position="909"/>
    </location>
</feature>
<dbReference type="PROSITE" id="PS01225">
    <property type="entry name" value="CTCK_2"/>
    <property type="match status" value="1"/>
</dbReference>
<comment type="subcellular location">
    <subcellularLocation>
        <location evidence="1">Secreted</location>
    </subcellularLocation>
</comment>
<dbReference type="SMART" id="SM00041">
    <property type="entry name" value="CT"/>
    <property type="match status" value="1"/>
</dbReference>
<dbReference type="SMART" id="SM00179">
    <property type="entry name" value="EGF_CA"/>
    <property type="match status" value="6"/>
</dbReference>
<dbReference type="Pfam" id="PF00008">
    <property type="entry name" value="EGF"/>
    <property type="match status" value="3"/>
</dbReference>
<dbReference type="InterPro" id="IPR001611">
    <property type="entry name" value="Leu-rich_rpt"/>
</dbReference>
<dbReference type="AlphaFoldDB" id="A0A158R4Z9"/>
<dbReference type="Pfam" id="PF02210">
    <property type="entry name" value="Laminin_G_2"/>
    <property type="match status" value="1"/>
</dbReference>
<dbReference type="InterPro" id="IPR000372">
    <property type="entry name" value="LRRNT"/>
</dbReference>
<dbReference type="PROSITE" id="PS01186">
    <property type="entry name" value="EGF_2"/>
    <property type="match status" value="5"/>
</dbReference>
<dbReference type="PROSITE" id="PS50025">
    <property type="entry name" value="LAM_G_DOMAIN"/>
    <property type="match status" value="1"/>
</dbReference>
<proteinExistence type="predicted"/>
<dbReference type="STRING" id="451379.A0A158R4Z9"/>
<dbReference type="Proteomes" id="UP000046393">
    <property type="component" value="Unplaced"/>
</dbReference>
<dbReference type="PROSITE" id="PS50026">
    <property type="entry name" value="EGF_3"/>
    <property type="match status" value="7"/>
</dbReference>
<dbReference type="InterPro" id="IPR000742">
    <property type="entry name" value="EGF"/>
</dbReference>
<keyword evidence="6" id="KW-0732">Signal</keyword>
<organism evidence="14 15">
    <name type="scientific">Syphacia muris</name>
    <dbReference type="NCBI Taxonomy" id="451379"/>
    <lineage>
        <taxon>Eukaryota</taxon>
        <taxon>Metazoa</taxon>
        <taxon>Ecdysozoa</taxon>
        <taxon>Nematoda</taxon>
        <taxon>Chromadorea</taxon>
        <taxon>Rhabditida</taxon>
        <taxon>Spirurina</taxon>
        <taxon>Oxyuridomorpha</taxon>
        <taxon>Oxyuroidea</taxon>
        <taxon>Oxyuridae</taxon>
        <taxon>Syphacia</taxon>
    </lineage>
</organism>
<dbReference type="InterPro" id="IPR003591">
    <property type="entry name" value="Leu-rich_rpt_typical-subtyp"/>
</dbReference>
<dbReference type="Gene3D" id="3.80.10.10">
    <property type="entry name" value="Ribonuclease Inhibitor"/>
    <property type="match status" value="2"/>
</dbReference>
<feature type="disulfide bond" evidence="10">
    <location>
        <begin position="595"/>
        <end position="604"/>
    </location>
</feature>
<dbReference type="CDD" id="cd00054">
    <property type="entry name" value="EGF_CA"/>
    <property type="match status" value="5"/>
</dbReference>
<dbReference type="SMART" id="SM00082">
    <property type="entry name" value="LRRCT"/>
    <property type="match status" value="2"/>
</dbReference>
<feature type="domain" description="EGF-like" evidence="13">
    <location>
        <begin position="788"/>
        <end position="827"/>
    </location>
</feature>
<name>A0A158R4Z9_9BILA</name>
<dbReference type="SUPFAM" id="SSF52058">
    <property type="entry name" value="L domain-like"/>
    <property type="match status" value="1"/>
</dbReference>
<evidence type="ECO:0000256" key="10">
    <source>
        <dbReference type="PROSITE-ProRule" id="PRU00076"/>
    </source>
</evidence>
<dbReference type="GO" id="GO:0008201">
    <property type="term" value="F:heparin binding"/>
    <property type="evidence" value="ECO:0007669"/>
    <property type="project" value="TreeGrafter"/>
</dbReference>
<evidence type="ECO:0000259" key="13">
    <source>
        <dbReference type="PROSITE" id="PS50026"/>
    </source>
</evidence>
<feature type="disulfide bond" evidence="10">
    <location>
        <begin position="549"/>
        <end position="558"/>
    </location>
</feature>
<dbReference type="InterPro" id="IPR032675">
    <property type="entry name" value="LRR_dom_sf"/>
</dbReference>
<keyword evidence="2" id="KW-0217">Developmental protein</keyword>
<dbReference type="InterPro" id="IPR013320">
    <property type="entry name" value="ConA-like_dom_sf"/>
</dbReference>
<dbReference type="PANTHER" id="PTHR45836:SF4">
    <property type="entry name" value="PROTEIN SLIT"/>
    <property type="match status" value="1"/>
</dbReference>
<evidence type="ECO:0000259" key="12">
    <source>
        <dbReference type="PROSITE" id="PS50025"/>
    </source>
</evidence>
<evidence type="ECO:0000259" key="11">
    <source>
        <dbReference type="PROSITE" id="PS01225"/>
    </source>
</evidence>